<organism evidence="1 2">
    <name type="scientific">Marinicella pacifica</name>
    <dbReference type="NCBI Taxonomy" id="1171543"/>
    <lineage>
        <taxon>Bacteria</taxon>
        <taxon>Pseudomonadati</taxon>
        <taxon>Pseudomonadota</taxon>
        <taxon>Gammaproteobacteria</taxon>
        <taxon>Lysobacterales</taxon>
        <taxon>Marinicellaceae</taxon>
        <taxon>Marinicella</taxon>
    </lineage>
</organism>
<protein>
    <submittedName>
        <fullName evidence="1">N-formylglutamate deformylase</fullName>
    </submittedName>
</protein>
<dbReference type="AlphaFoldDB" id="A0A917FPQ0"/>
<dbReference type="SUPFAM" id="SSF53187">
    <property type="entry name" value="Zn-dependent exopeptidases"/>
    <property type="match status" value="1"/>
</dbReference>
<sequence>MSVFALSEIGAPSPLVISVPHDGDKMAPGMVKRLQPYAADCPDRDHLIARVFDFKDLPHTRIKAEYSRYVVDLNRPASGDALYPGQSETGVCPITGFDDRPLYRSGREPDDQEIKQRIEKYWQPYHHELAKLIDRAKNRFGYCLLIDAHSIDDVVPRFFKGFLPHINVGTFGGKSCDAQYQNIITDALSQQDRYSWVINDRFKGGYITRHYGQPEKNVHAIQLEHGKSIYAESLQKLSHKADALINFWYNTLKKFISHTQNGSKV</sequence>
<dbReference type="Gene3D" id="3.40.630.40">
    <property type="entry name" value="Zn-dependent exopeptidases"/>
    <property type="match status" value="1"/>
</dbReference>
<dbReference type="RefSeq" id="WP_188364983.1">
    <property type="nucleotide sequence ID" value="NZ_BAABJF010000002.1"/>
</dbReference>
<proteinExistence type="predicted"/>
<comment type="caution">
    <text evidence="1">The sequence shown here is derived from an EMBL/GenBank/DDBJ whole genome shotgun (WGS) entry which is preliminary data.</text>
</comment>
<accession>A0A917FPQ0</accession>
<evidence type="ECO:0000313" key="2">
    <source>
        <dbReference type="Proteomes" id="UP000605253"/>
    </source>
</evidence>
<reference evidence="1" key="2">
    <citation type="submission" date="2020-09" db="EMBL/GenBank/DDBJ databases">
        <authorList>
            <person name="Sun Q."/>
            <person name="Zhou Y."/>
        </authorList>
    </citation>
    <scope>NUCLEOTIDE SEQUENCE</scope>
    <source>
        <strain evidence="1">CGMCC 1.12181</strain>
    </source>
</reference>
<dbReference type="InterPro" id="IPR007709">
    <property type="entry name" value="N-FG_amidohydro"/>
</dbReference>
<keyword evidence="2" id="KW-1185">Reference proteome</keyword>
<gene>
    <name evidence="1" type="ORF">GCM10011365_13800</name>
</gene>
<dbReference type="Pfam" id="PF05013">
    <property type="entry name" value="FGase"/>
    <property type="match status" value="1"/>
</dbReference>
<reference evidence="1" key="1">
    <citation type="journal article" date="2014" name="Int. J. Syst. Evol. Microbiol.">
        <title>Complete genome sequence of Corynebacterium casei LMG S-19264T (=DSM 44701T), isolated from a smear-ripened cheese.</title>
        <authorList>
            <consortium name="US DOE Joint Genome Institute (JGI-PGF)"/>
            <person name="Walter F."/>
            <person name="Albersmeier A."/>
            <person name="Kalinowski J."/>
            <person name="Ruckert C."/>
        </authorList>
    </citation>
    <scope>NUCLEOTIDE SEQUENCE</scope>
    <source>
        <strain evidence="1">CGMCC 1.12181</strain>
    </source>
</reference>
<dbReference type="EMBL" id="BMEO01000005">
    <property type="protein sequence ID" value="GGF93752.1"/>
    <property type="molecule type" value="Genomic_DNA"/>
</dbReference>
<name>A0A917FPQ0_9GAMM</name>
<evidence type="ECO:0000313" key="1">
    <source>
        <dbReference type="EMBL" id="GGF93752.1"/>
    </source>
</evidence>
<dbReference type="Proteomes" id="UP000605253">
    <property type="component" value="Unassembled WGS sequence"/>
</dbReference>